<evidence type="ECO:0000313" key="4">
    <source>
        <dbReference type="EMBL" id="MDR6331725.1"/>
    </source>
</evidence>
<feature type="chain" id="PRO_5040997542" evidence="1">
    <location>
        <begin position="31"/>
        <end position="1156"/>
    </location>
</feature>
<dbReference type="InterPro" id="IPR036709">
    <property type="entry name" value="Autotransporte_beta_dom_sf"/>
</dbReference>
<dbReference type="InterPro" id="IPR005546">
    <property type="entry name" value="Autotransporte_beta"/>
</dbReference>
<dbReference type="NCBIfam" id="TIGR01414">
    <property type="entry name" value="autotrans_barl"/>
    <property type="match status" value="1"/>
</dbReference>
<dbReference type="AlphaFoldDB" id="A0A9W6CHG3"/>
<protein>
    <submittedName>
        <fullName evidence="3">Outer membrane autotransporter barrel domain protein</fullName>
    </submittedName>
    <submittedName>
        <fullName evidence="4">Outer membrane autotransporter protein</fullName>
    </submittedName>
</protein>
<evidence type="ECO:0000313" key="5">
    <source>
        <dbReference type="Proteomes" id="UP001144397"/>
    </source>
</evidence>
<dbReference type="Proteomes" id="UP001144397">
    <property type="component" value="Unassembled WGS sequence"/>
</dbReference>
<dbReference type="EMBL" id="JAVDPY010000001">
    <property type="protein sequence ID" value="MDR6331725.1"/>
    <property type="molecule type" value="Genomic_DNA"/>
</dbReference>
<dbReference type="SMART" id="SM00869">
    <property type="entry name" value="Autotransporter"/>
    <property type="match status" value="1"/>
</dbReference>
<feature type="signal peptide" evidence="1">
    <location>
        <begin position="1"/>
        <end position="30"/>
    </location>
</feature>
<gene>
    <name evidence="4" type="ORF">GGQ86_000172</name>
    <name evidence="3" type="ORF">XFLAVUS301_21570</name>
</gene>
<dbReference type="SUPFAM" id="SSF103515">
    <property type="entry name" value="Autotransporter"/>
    <property type="match status" value="1"/>
</dbReference>
<dbReference type="InterPro" id="IPR006315">
    <property type="entry name" value="OM_autotransptr_brl_dom"/>
</dbReference>
<evidence type="ECO:0000313" key="3">
    <source>
        <dbReference type="EMBL" id="GLI22483.1"/>
    </source>
</evidence>
<reference evidence="3" key="1">
    <citation type="submission" date="2022-12" db="EMBL/GenBank/DDBJ databases">
        <title>Reference genome sequencing for broad-spectrum identification of bacterial and archaeal isolates by mass spectrometry.</title>
        <authorList>
            <person name="Sekiguchi Y."/>
            <person name="Tourlousse D.M."/>
        </authorList>
    </citation>
    <scope>NUCLEOTIDE SEQUENCE</scope>
    <source>
        <strain evidence="3">301</strain>
    </source>
</reference>
<keyword evidence="6" id="KW-1185">Reference proteome</keyword>
<evidence type="ECO:0000259" key="2">
    <source>
        <dbReference type="PROSITE" id="PS51208"/>
    </source>
</evidence>
<feature type="domain" description="Autotransporter" evidence="2">
    <location>
        <begin position="883"/>
        <end position="1156"/>
    </location>
</feature>
<organism evidence="3 5">
    <name type="scientific">Xanthobacter flavus</name>
    <dbReference type="NCBI Taxonomy" id="281"/>
    <lineage>
        <taxon>Bacteria</taxon>
        <taxon>Pseudomonadati</taxon>
        <taxon>Pseudomonadota</taxon>
        <taxon>Alphaproteobacteria</taxon>
        <taxon>Hyphomicrobiales</taxon>
        <taxon>Xanthobacteraceae</taxon>
        <taxon>Xanthobacter</taxon>
    </lineage>
</organism>
<dbReference type="Pfam" id="PF03797">
    <property type="entry name" value="Autotransporter"/>
    <property type="match status" value="1"/>
</dbReference>
<dbReference type="GeneID" id="95762945"/>
<dbReference type="Proteomes" id="UP001245370">
    <property type="component" value="Unassembled WGS sequence"/>
</dbReference>
<dbReference type="EMBL" id="BSDO01000002">
    <property type="protein sequence ID" value="GLI22483.1"/>
    <property type="molecule type" value="Genomic_DNA"/>
</dbReference>
<proteinExistence type="predicted"/>
<dbReference type="GO" id="GO:0019867">
    <property type="term" value="C:outer membrane"/>
    <property type="evidence" value="ECO:0007669"/>
    <property type="project" value="InterPro"/>
</dbReference>
<keyword evidence="1" id="KW-0732">Signal</keyword>
<accession>A0A9W6CHG3</accession>
<dbReference type="PROSITE" id="PS51208">
    <property type="entry name" value="AUTOTRANSPORTER"/>
    <property type="match status" value="1"/>
</dbReference>
<sequence length="1156" mass="116433">MMIRLPLLQSSASRFVLALVCSGSAMPALAGSFTVPPATGQQTVSGSDTGTIDAGATLNTGSSASIVWNGNATTSPGVVITNSGTITSTNRTIDTTGAFTGAFTLNNNAGGKVTSKDDAFRINGPLANGTVIVNNDGTISSQTGQALDFDKATSATATVTIGNTGTISSAGSDAIRLGGGTIGITNSGTIETTSSGKRAIKFDTASNFDTLKSLTITNEAGGVITGTDDAIKISSKTTSTAAPVISITNAGTIQSKSGGQGIDLGDIYSTNATITITNQKTGLITAADNDGIQGTNGVTINNYGTISSYYAAGTADTQNNSAVKVSGDDQGQAITLKVNNYAGALISGAYHGIKATGSDDNLIVTNNGTIEGRNGSGVNSNGTGTLTNYGTISGTFDPAASFGDGDGVDFDHAGTVLNYGTIEGLGSKGIKPGETTPSTSEGIAIGGGVITNGDAAHTSALISGANNGILVDDSNSGDAYAAMSITNYGTIQGLDGYGIRYVNSGVDPTKSLTVVNYGTISGTTYAVQMGNGNDLFVVGAGSKVVGIVDAQGGVDTLSLKTTSGVLDFDLGQVGNAATYRHFEEVVTDGSVYLSGTSTFSGTLNMGKSGSFGLNDLYAPDAHFKSEAGSTGPRGIWGHGTIGSLDAVDIIIDPSTGPSNATATIAVKGDVSLTDTSYWANINPDGSSDLIKVDGKTTLNGADNRVFVAGQLEWGARYTLLSSAGGISGTFGTLNTYGPAYLFIAPELSYDATHVYLELERNGIAFATYAATPNQRSVAGALERAGIGPKKTSALYTAFVTQSLGDSPSLALSQLSGDLYATLPGQMATENMMVNDLILGRLRQAGYTGAKGAEAALGAGGPARAYADPATPGAQAFKAIKAPEPGPVWTTWAQGYGQWLSTSANGNAAAADTNLGGLLIGADLSASNWVLGLAAGYSSASTSADAASANTETWRIAAYGGTTFDAIKLRAGASYGWSSIDQSRFVALTGESPKASYNGTVGNLFAEAGYTFAFSGVALEPFAGIGWTSVDLGSFIENNAPIAGLASTGSSFDTAYSTLGLRIATSFNASGIVVTPHASAGWRHAFGDVTPQTVLSFINTGTAFGIDGLAIAEDSIVGSVGVDFAFSTGATFSLAYEGMAGDGTSYNAGKATLAVKF</sequence>
<evidence type="ECO:0000313" key="6">
    <source>
        <dbReference type="Proteomes" id="UP001245370"/>
    </source>
</evidence>
<name>A0A9W6CHG3_XANFL</name>
<dbReference type="RefSeq" id="WP_281807460.1">
    <property type="nucleotide sequence ID" value="NZ_BSDO01000002.1"/>
</dbReference>
<evidence type="ECO:0000256" key="1">
    <source>
        <dbReference type="SAM" id="SignalP"/>
    </source>
</evidence>
<reference evidence="4 6" key="2">
    <citation type="submission" date="2023-07" db="EMBL/GenBank/DDBJ databases">
        <title>Genomic Encyclopedia of Type Strains, Phase IV (KMG-IV): sequencing the most valuable type-strain genomes for metagenomic binning, comparative biology and taxonomic classification.</title>
        <authorList>
            <person name="Goeker M."/>
        </authorList>
    </citation>
    <scope>NUCLEOTIDE SEQUENCE [LARGE SCALE GENOMIC DNA]</scope>
    <source>
        <strain evidence="4 6">DSM 338</strain>
    </source>
</reference>
<dbReference type="Gene3D" id="2.40.128.130">
    <property type="entry name" value="Autotransporter beta-domain"/>
    <property type="match status" value="1"/>
</dbReference>
<comment type="caution">
    <text evidence="3">The sequence shown here is derived from an EMBL/GenBank/DDBJ whole genome shotgun (WGS) entry which is preliminary data.</text>
</comment>